<evidence type="ECO:0000313" key="4">
    <source>
        <dbReference type="EMBL" id="MYD91178.1"/>
    </source>
</evidence>
<dbReference type="CDD" id="cd01448">
    <property type="entry name" value="TST_Repeat_1"/>
    <property type="match status" value="1"/>
</dbReference>
<comment type="caution">
    <text evidence="4">The sequence shown here is derived from an EMBL/GenBank/DDBJ whole genome shotgun (WGS) entry which is preliminary data.</text>
</comment>
<dbReference type="AlphaFoldDB" id="A0A6B1DVB2"/>
<dbReference type="PANTHER" id="PTHR11364:SF27">
    <property type="entry name" value="SULFURTRANSFERASE"/>
    <property type="match status" value="1"/>
</dbReference>
<evidence type="ECO:0000259" key="3">
    <source>
        <dbReference type="PROSITE" id="PS50206"/>
    </source>
</evidence>
<dbReference type="InterPro" id="IPR036873">
    <property type="entry name" value="Rhodanese-like_dom_sf"/>
</dbReference>
<dbReference type="EMBL" id="VXPY01000090">
    <property type="protein sequence ID" value="MYD91178.1"/>
    <property type="molecule type" value="Genomic_DNA"/>
</dbReference>
<dbReference type="Pfam" id="PF00581">
    <property type="entry name" value="Rhodanese"/>
    <property type="match status" value="2"/>
</dbReference>
<reference evidence="4" key="1">
    <citation type="submission" date="2019-09" db="EMBL/GenBank/DDBJ databases">
        <title>Characterisation of the sponge microbiome using genome-centric metagenomics.</title>
        <authorList>
            <person name="Engelberts J.P."/>
            <person name="Robbins S.J."/>
            <person name="De Goeij J.M."/>
            <person name="Aranda M."/>
            <person name="Bell S.C."/>
            <person name="Webster N.S."/>
        </authorList>
    </citation>
    <scope>NUCLEOTIDE SEQUENCE</scope>
    <source>
        <strain evidence="4">SB0662_bin_9</strain>
    </source>
</reference>
<dbReference type="SUPFAM" id="SSF52821">
    <property type="entry name" value="Rhodanese/Cell cycle control phosphatase"/>
    <property type="match status" value="2"/>
</dbReference>
<evidence type="ECO:0000256" key="1">
    <source>
        <dbReference type="ARBA" id="ARBA00022679"/>
    </source>
</evidence>
<feature type="domain" description="Rhodanese" evidence="3">
    <location>
        <begin position="171"/>
        <end position="284"/>
    </location>
</feature>
<dbReference type="CDD" id="cd01449">
    <property type="entry name" value="TST_Repeat_2"/>
    <property type="match status" value="1"/>
</dbReference>
<accession>A0A6B1DVB2</accession>
<dbReference type="GO" id="GO:0004792">
    <property type="term" value="F:thiosulfate-cyanide sulfurtransferase activity"/>
    <property type="evidence" value="ECO:0007669"/>
    <property type="project" value="TreeGrafter"/>
</dbReference>
<keyword evidence="2" id="KW-0677">Repeat</keyword>
<dbReference type="PROSITE" id="PS50206">
    <property type="entry name" value="RHODANESE_3"/>
    <property type="match status" value="2"/>
</dbReference>
<dbReference type="PANTHER" id="PTHR11364">
    <property type="entry name" value="THIOSULFATE SULFERTANSFERASE"/>
    <property type="match status" value="1"/>
</dbReference>
<protein>
    <submittedName>
        <fullName evidence="4">Sulfurtransferase</fullName>
    </submittedName>
</protein>
<organism evidence="4">
    <name type="scientific">Caldilineaceae bacterium SB0662_bin_9</name>
    <dbReference type="NCBI Taxonomy" id="2605258"/>
    <lineage>
        <taxon>Bacteria</taxon>
        <taxon>Bacillati</taxon>
        <taxon>Chloroflexota</taxon>
        <taxon>Caldilineae</taxon>
        <taxon>Caldilineales</taxon>
        <taxon>Caldilineaceae</taxon>
    </lineage>
</organism>
<name>A0A6B1DVB2_9CHLR</name>
<proteinExistence type="predicted"/>
<gene>
    <name evidence="4" type="ORF">F4Y08_12710</name>
</gene>
<evidence type="ECO:0000256" key="2">
    <source>
        <dbReference type="ARBA" id="ARBA00022737"/>
    </source>
</evidence>
<dbReference type="Gene3D" id="3.40.250.10">
    <property type="entry name" value="Rhodanese-like domain"/>
    <property type="match status" value="2"/>
</dbReference>
<dbReference type="InterPro" id="IPR045078">
    <property type="entry name" value="TST/MPST-like"/>
</dbReference>
<keyword evidence="1 4" id="KW-0808">Transferase</keyword>
<feature type="domain" description="Rhodanese" evidence="3">
    <location>
        <begin position="21"/>
        <end position="141"/>
    </location>
</feature>
<dbReference type="SMART" id="SM00450">
    <property type="entry name" value="RHOD"/>
    <property type="match status" value="2"/>
</dbReference>
<dbReference type="InterPro" id="IPR001763">
    <property type="entry name" value="Rhodanese-like_dom"/>
</dbReference>
<sequence length="287" mass="30726">MPEHISTLISATEALEAQKAPGASPLFVDCRFDLYDPDAGRQQYEQSHIPGSVHADLDADLSGPVGDGSRGRHPLPTPEAFGATLRDWGLHPGRLVIAYDAGPGMFASRLWWMLHWVGHRQAAVLDGGLHAWRQAGGTLTDAVSDVATGSFMSRANPDMTVDVHYVEALLEKVSYMLVDARDNERFAGTKSAFDPKSGHIPGAINHPYQSNLDASGAMLSPEQLKKQFARSCAGGVNSDTVMYCGSGVSACHNILAAVHAGLPWPLLYPGSWSEWSSHPDRSVATGG</sequence>